<evidence type="ECO:0000313" key="2">
    <source>
        <dbReference type="EMBL" id="TFK06345.1"/>
    </source>
</evidence>
<feature type="chain" id="PRO_5020027654" evidence="1">
    <location>
        <begin position="21"/>
        <end position="98"/>
    </location>
</feature>
<reference evidence="2 3" key="1">
    <citation type="submission" date="2019-04" db="EMBL/GenBank/DDBJ databases">
        <title>Draft genome of the big-headed turtle Platysternon megacephalum.</title>
        <authorList>
            <person name="Gong S."/>
        </authorList>
    </citation>
    <scope>NUCLEOTIDE SEQUENCE [LARGE SCALE GENOMIC DNA]</scope>
    <source>
        <strain evidence="2">DO16091913</strain>
        <tissue evidence="2">Muscle</tissue>
    </source>
</reference>
<dbReference type="OrthoDB" id="5962859at2759"/>
<name>A0A4D9ECZ0_9SAUR</name>
<evidence type="ECO:0000313" key="3">
    <source>
        <dbReference type="Proteomes" id="UP000297703"/>
    </source>
</evidence>
<feature type="signal peptide" evidence="1">
    <location>
        <begin position="1"/>
        <end position="20"/>
    </location>
</feature>
<reference evidence="2 3" key="2">
    <citation type="submission" date="2019-04" db="EMBL/GenBank/DDBJ databases">
        <title>The genome sequence of big-headed turtle.</title>
        <authorList>
            <person name="Gong S."/>
        </authorList>
    </citation>
    <scope>NUCLEOTIDE SEQUENCE [LARGE SCALE GENOMIC DNA]</scope>
    <source>
        <strain evidence="2">DO16091913</strain>
        <tissue evidence="2">Muscle</tissue>
    </source>
</reference>
<protein>
    <submittedName>
        <fullName evidence="2">Integrator complex subunit 8</fullName>
    </submittedName>
</protein>
<accession>A0A4D9ECZ0</accession>
<gene>
    <name evidence="2" type="ORF">DR999_PMT10959</name>
</gene>
<comment type="caution">
    <text evidence="2">The sequence shown here is derived from an EMBL/GenBank/DDBJ whole genome shotgun (WGS) entry which is preliminary data.</text>
</comment>
<organism evidence="2 3">
    <name type="scientific">Platysternon megacephalum</name>
    <name type="common">big-headed turtle</name>
    <dbReference type="NCBI Taxonomy" id="55544"/>
    <lineage>
        <taxon>Eukaryota</taxon>
        <taxon>Metazoa</taxon>
        <taxon>Chordata</taxon>
        <taxon>Craniata</taxon>
        <taxon>Vertebrata</taxon>
        <taxon>Euteleostomi</taxon>
        <taxon>Archelosauria</taxon>
        <taxon>Testudinata</taxon>
        <taxon>Testudines</taxon>
        <taxon>Cryptodira</taxon>
        <taxon>Durocryptodira</taxon>
        <taxon>Testudinoidea</taxon>
        <taxon>Platysternidae</taxon>
        <taxon>Platysternon</taxon>
    </lineage>
</organism>
<dbReference type="AlphaFoldDB" id="A0A4D9ECZ0"/>
<keyword evidence="3" id="KW-1185">Reference proteome</keyword>
<evidence type="ECO:0000256" key="1">
    <source>
        <dbReference type="SAM" id="SignalP"/>
    </source>
</evidence>
<proteinExistence type="predicted"/>
<dbReference type="Proteomes" id="UP000297703">
    <property type="component" value="Unassembled WGS sequence"/>
</dbReference>
<dbReference type="EMBL" id="QXTE01000097">
    <property type="protein sequence ID" value="TFK06345.1"/>
    <property type="molecule type" value="Genomic_DNA"/>
</dbReference>
<keyword evidence="1" id="KW-0732">Signal</keyword>
<sequence>MNKLLALGFSALLCCVPAKALRCTVCQNKIPVFGCIKGLGICHPAPGLPCKYIRIYTTGIQFYSQADCAVQGDRCNIVEPMKSGHRQISCCNTDFCNN</sequence>